<keyword evidence="2" id="KW-1185">Reference proteome</keyword>
<proteinExistence type="predicted"/>
<dbReference type="AlphaFoldDB" id="A0A1L7U8W7"/>
<dbReference type="VEuPathDB" id="FungiDB:FMAN_15309"/>
<organism evidence="1 2">
    <name type="scientific">Fusarium mangiferae</name>
    <name type="common">Mango malformation disease fungus</name>
    <dbReference type="NCBI Taxonomy" id="192010"/>
    <lineage>
        <taxon>Eukaryota</taxon>
        <taxon>Fungi</taxon>
        <taxon>Dikarya</taxon>
        <taxon>Ascomycota</taxon>
        <taxon>Pezizomycotina</taxon>
        <taxon>Sordariomycetes</taxon>
        <taxon>Hypocreomycetidae</taxon>
        <taxon>Hypocreales</taxon>
        <taxon>Nectriaceae</taxon>
        <taxon>Fusarium</taxon>
        <taxon>Fusarium fujikuroi species complex</taxon>
    </lineage>
</organism>
<evidence type="ECO:0000313" key="2">
    <source>
        <dbReference type="Proteomes" id="UP000184255"/>
    </source>
</evidence>
<dbReference type="RefSeq" id="XP_041690332.1">
    <property type="nucleotide sequence ID" value="XM_041824897.1"/>
</dbReference>
<dbReference type="GeneID" id="65094550"/>
<dbReference type="Proteomes" id="UP000184255">
    <property type="component" value="Unassembled WGS sequence"/>
</dbReference>
<name>A0A1L7U8W7_FUSMA</name>
<comment type="caution">
    <text evidence="1">The sequence shown here is derived from an EMBL/GenBank/DDBJ whole genome shotgun (WGS) entry which is preliminary data.</text>
</comment>
<gene>
    <name evidence="1" type="ORF">FMAN_15309</name>
</gene>
<sequence length="201" mass="22040">MSPAPAFIYPLDHRDALIRSSDDSEFLPAANNGQESETDSVDNYLALLSARQIKSASNNPGAVPFEPGDHTRDTQSLVQYRSSVNGGYGEPFNAAPLETSLNAERPPKEHAQGAKSKCKLFASALWKSTCIDASQSDFPGILSIDHFVSQTNSVNSKGQLVKSIKDMTCQSYAKLVNRSHMQRWDECQIPITEYAPTRSTD</sequence>
<evidence type="ECO:0000313" key="1">
    <source>
        <dbReference type="EMBL" id="CVL07178.1"/>
    </source>
</evidence>
<protein>
    <submittedName>
        <fullName evidence="1">Uncharacterized protein</fullName>
    </submittedName>
</protein>
<accession>A0A1L7U8W7</accession>
<dbReference type="EMBL" id="FCQH01000019">
    <property type="protein sequence ID" value="CVL07178.1"/>
    <property type="molecule type" value="Genomic_DNA"/>
</dbReference>
<reference evidence="2" key="1">
    <citation type="journal article" date="2016" name="Genome Biol. Evol.">
        <title>Comparative 'omics' of the Fusarium fujikuroi species complex highlights differences in genetic potential and metabolite synthesis.</title>
        <authorList>
            <person name="Niehaus E.-M."/>
            <person name="Muensterkoetter M."/>
            <person name="Proctor R.H."/>
            <person name="Brown D.W."/>
            <person name="Sharon A."/>
            <person name="Idan Y."/>
            <person name="Oren-Young L."/>
            <person name="Sieber C.M."/>
            <person name="Novak O."/>
            <person name="Pencik A."/>
            <person name="Tarkowska D."/>
            <person name="Hromadova K."/>
            <person name="Freeman S."/>
            <person name="Maymon M."/>
            <person name="Elazar M."/>
            <person name="Youssef S.A."/>
            <person name="El-Shabrawy E.S.M."/>
            <person name="Shalaby A.B.A."/>
            <person name="Houterman P."/>
            <person name="Brock N.L."/>
            <person name="Burkhardt I."/>
            <person name="Tsavkelova E.A."/>
            <person name="Dickschat J.S."/>
            <person name="Galuszka P."/>
            <person name="Gueldener U."/>
            <person name="Tudzynski B."/>
        </authorList>
    </citation>
    <scope>NUCLEOTIDE SEQUENCE [LARGE SCALE GENOMIC DNA]</scope>
    <source>
        <strain evidence="2">MRC7560</strain>
    </source>
</reference>